<comment type="similarity">
    <text evidence="1">Belongs to the 'phage' integrase family.</text>
</comment>
<gene>
    <name evidence="5" type="ORF">SAMN02910293_00229</name>
</gene>
<dbReference type="SUPFAM" id="SSF56349">
    <property type="entry name" value="DNA breaking-rejoining enzymes"/>
    <property type="match status" value="1"/>
</dbReference>
<evidence type="ECO:0000256" key="1">
    <source>
        <dbReference type="ARBA" id="ARBA00008857"/>
    </source>
</evidence>
<keyword evidence="3" id="KW-0233">DNA recombination</keyword>
<evidence type="ECO:0000256" key="2">
    <source>
        <dbReference type="ARBA" id="ARBA00023125"/>
    </source>
</evidence>
<accession>A0A1G6A8H9</accession>
<proteinExistence type="inferred from homology"/>
<feature type="domain" description="Tyr recombinase" evidence="4">
    <location>
        <begin position="181"/>
        <end position="377"/>
    </location>
</feature>
<dbReference type="CDD" id="cd01189">
    <property type="entry name" value="INT_ICEBs1_C_like"/>
    <property type="match status" value="1"/>
</dbReference>
<dbReference type="InterPro" id="IPR010998">
    <property type="entry name" value="Integrase_recombinase_N"/>
</dbReference>
<evidence type="ECO:0000256" key="3">
    <source>
        <dbReference type="ARBA" id="ARBA00023172"/>
    </source>
</evidence>
<evidence type="ECO:0000313" key="5">
    <source>
        <dbReference type="EMBL" id="SDB04610.1"/>
    </source>
</evidence>
<dbReference type="GO" id="GO:0003677">
    <property type="term" value="F:DNA binding"/>
    <property type="evidence" value="ECO:0007669"/>
    <property type="project" value="UniProtKB-KW"/>
</dbReference>
<dbReference type="Proteomes" id="UP000182508">
    <property type="component" value="Unassembled WGS sequence"/>
</dbReference>
<dbReference type="InterPro" id="IPR002104">
    <property type="entry name" value="Integrase_catalytic"/>
</dbReference>
<dbReference type="Pfam" id="PF00589">
    <property type="entry name" value="Phage_integrase"/>
    <property type="match status" value="1"/>
</dbReference>
<dbReference type="PANTHER" id="PTHR30349">
    <property type="entry name" value="PHAGE INTEGRASE-RELATED"/>
    <property type="match status" value="1"/>
</dbReference>
<dbReference type="InterPro" id="IPR011010">
    <property type="entry name" value="DNA_brk_join_enz"/>
</dbReference>
<dbReference type="AlphaFoldDB" id="A0A1G6A8H9"/>
<dbReference type="GO" id="GO:0006310">
    <property type="term" value="P:DNA recombination"/>
    <property type="evidence" value="ECO:0007669"/>
    <property type="project" value="UniProtKB-KW"/>
</dbReference>
<sequence length="398" mass="46596">MSKKYKGVHRNSKGRIYYQIEFGIDKSTGKRQRKKSYKNQFGNDFKTEKEAFDEVCRIRAEFNQKKLLVNISDETDKNISFKDYMEKIYLPYYKKSVQLVTYRTALTQYSAFIERFHDKKLVDITVRDCERYRLELIDMYSPNYAKGMWSRFKQCLGYAERLEYIKSIPCKNLDTPKGNRPETKFWRLDEFQKVLQTFDLSSYDGRQHYTATWLYFMTGMRVSEGLSLIWSDIDLPNKVVHIQSTLEYRGNGTYVRKEQTKTEAGMRFIEIDDETVSVLKSWRSVQINNSESDFVLARFNKPMNKSTLSRMLKRHAEKAGVPVITGKGLRHSHDSFMINVLKKDVLYVSARSGRTDKATTLNTYSHLYDRDKVSGGSEITKVLQSFGITAVSHQDPTK</sequence>
<dbReference type="STRING" id="439219.SAMN02910293_00229"/>
<reference evidence="5 6" key="1">
    <citation type="submission" date="2016-10" db="EMBL/GenBank/DDBJ databases">
        <authorList>
            <person name="de Groot N.N."/>
        </authorList>
    </citation>
    <scope>NUCLEOTIDE SEQUENCE [LARGE SCALE GENOMIC DNA]</scope>
    <source>
        <strain evidence="5 6">A-4</strain>
    </source>
</reference>
<keyword evidence="2" id="KW-0238">DNA-binding</keyword>
<dbReference type="Gene3D" id="1.10.443.10">
    <property type="entry name" value="Intergrase catalytic core"/>
    <property type="match status" value="1"/>
</dbReference>
<name>A0A1G6A8H9_9STRE</name>
<dbReference type="PROSITE" id="PS51898">
    <property type="entry name" value="TYR_RECOMBINASE"/>
    <property type="match status" value="1"/>
</dbReference>
<dbReference type="Gene3D" id="1.10.150.130">
    <property type="match status" value="1"/>
</dbReference>
<keyword evidence="6" id="KW-1185">Reference proteome</keyword>
<dbReference type="GO" id="GO:0015074">
    <property type="term" value="P:DNA integration"/>
    <property type="evidence" value="ECO:0007669"/>
    <property type="project" value="InterPro"/>
</dbReference>
<organism evidence="5 6">
    <name type="scientific">Streptococcus henryi</name>
    <dbReference type="NCBI Taxonomy" id="439219"/>
    <lineage>
        <taxon>Bacteria</taxon>
        <taxon>Bacillati</taxon>
        <taxon>Bacillota</taxon>
        <taxon>Bacilli</taxon>
        <taxon>Lactobacillales</taxon>
        <taxon>Streptococcaceae</taxon>
        <taxon>Streptococcus</taxon>
    </lineage>
</organism>
<dbReference type="InterPro" id="IPR013762">
    <property type="entry name" value="Integrase-like_cat_sf"/>
</dbReference>
<evidence type="ECO:0000313" key="6">
    <source>
        <dbReference type="Proteomes" id="UP000182508"/>
    </source>
</evidence>
<evidence type="ECO:0000259" key="4">
    <source>
        <dbReference type="PROSITE" id="PS51898"/>
    </source>
</evidence>
<dbReference type="PANTHER" id="PTHR30349:SF64">
    <property type="entry name" value="PROPHAGE INTEGRASE INTD-RELATED"/>
    <property type="match status" value="1"/>
</dbReference>
<dbReference type="EMBL" id="FMXP01000003">
    <property type="protein sequence ID" value="SDB04610.1"/>
    <property type="molecule type" value="Genomic_DNA"/>
</dbReference>
<dbReference type="InterPro" id="IPR050090">
    <property type="entry name" value="Tyrosine_recombinase_XerCD"/>
</dbReference>
<protein>
    <submittedName>
        <fullName evidence="5">Site-specific recombinase XerD</fullName>
    </submittedName>
</protein>